<sequence length="53" mass="6344">MPNLIRLMKKPILLSMSNSLRFAWARQLSSPWMRRLTTKYRLTNFVTLITDTM</sequence>
<dbReference type="Proteomes" id="UP000076962">
    <property type="component" value="Unassembled WGS sequence"/>
</dbReference>
<dbReference type="AlphaFoldDB" id="A0A176S7G9"/>
<keyword evidence="2" id="KW-1185">Reference proteome</keyword>
<accession>A0A176S7G9</accession>
<organism evidence="1 2">
    <name type="scientific">Candidatus Thiomargarita nelsonii</name>
    <dbReference type="NCBI Taxonomy" id="1003181"/>
    <lineage>
        <taxon>Bacteria</taxon>
        <taxon>Pseudomonadati</taxon>
        <taxon>Pseudomonadota</taxon>
        <taxon>Gammaproteobacteria</taxon>
        <taxon>Thiotrichales</taxon>
        <taxon>Thiotrichaceae</taxon>
        <taxon>Thiomargarita</taxon>
    </lineage>
</organism>
<evidence type="ECO:0000313" key="1">
    <source>
        <dbReference type="EMBL" id="OAD23960.1"/>
    </source>
</evidence>
<protein>
    <submittedName>
        <fullName evidence="1">Secreted protein</fullName>
    </submittedName>
</protein>
<dbReference type="EMBL" id="LUTY01000075">
    <property type="protein sequence ID" value="OAD23960.1"/>
    <property type="molecule type" value="Genomic_DNA"/>
</dbReference>
<name>A0A176S7G9_9GAMM</name>
<reference evidence="1 2" key="1">
    <citation type="submission" date="2016-05" db="EMBL/GenBank/DDBJ databases">
        <title>Single-cell genome of chain-forming Candidatus Thiomargarita nelsonii and comparison to other large sulfur-oxidizing bacteria.</title>
        <authorList>
            <person name="Winkel M."/>
            <person name="Salman V."/>
            <person name="Woyke T."/>
            <person name="Schulz-Vogt H."/>
            <person name="Richter M."/>
            <person name="Flood B."/>
            <person name="Bailey J."/>
            <person name="Amann R."/>
            <person name="Mussmann M."/>
        </authorList>
    </citation>
    <scope>NUCLEOTIDE SEQUENCE [LARGE SCALE GENOMIC DNA]</scope>
    <source>
        <strain evidence="1 2">THI036</strain>
    </source>
</reference>
<evidence type="ECO:0000313" key="2">
    <source>
        <dbReference type="Proteomes" id="UP000076962"/>
    </source>
</evidence>
<proteinExistence type="predicted"/>
<gene>
    <name evidence="1" type="ORF">THIOM_000192</name>
</gene>
<comment type="caution">
    <text evidence="1">The sequence shown here is derived from an EMBL/GenBank/DDBJ whole genome shotgun (WGS) entry which is preliminary data.</text>
</comment>